<accession>A0A482XCF7</accession>
<keyword evidence="7" id="KW-0472">Membrane</keyword>
<feature type="region of interest" description="Disordered" evidence="6">
    <location>
        <begin position="272"/>
        <end position="303"/>
    </location>
</feature>
<evidence type="ECO:0000259" key="8">
    <source>
        <dbReference type="PROSITE" id="PS50157"/>
    </source>
</evidence>
<dbReference type="SUPFAM" id="SSF57667">
    <property type="entry name" value="beta-beta-alpha zinc fingers"/>
    <property type="match status" value="2"/>
</dbReference>
<organism evidence="9 10">
    <name type="scientific">Laodelphax striatellus</name>
    <name type="common">Small brown planthopper</name>
    <name type="synonym">Delphax striatella</name>
    <dbReference type="NCBI Taxonomy" id="195883"/>
    <lineage>
        <taxon>Eukaryota</taxon>
        <taxon>Metazoa</taxon>
        <taxon>Ecdysozoa</taxon>
        <taxon>Arthropoda</taxon>
        <taxon>Hexapoda</taxon>
        <taxon>Insecta</taxon>
        <taxon>Pterygota</taxon>
        <taxon>Neoptera</taxon>
        <taxon>Paraneoptera</taxon>
        <taxon>Hemiptera</taxon>
        <taxon>Auchenorrhyncha</taxon>
        <taxon>Fulgoroidea</taxon>
        <taxon>Delphacidae</taxon>
        <taxon>Criomorphinae</taxon>
        <taxon>Laodelphax</taxon>
    </lineage>
</organism>
<reference evidence="9 10" key="1">
    <citation type="journal article" date="2017" name="Gigascience">
        <title>Genome sequence of the small brown planthopper, Laodelphax striatellus.</title>
        <authorList>
            <person name="Zhu J."/>
            <person name="Jiang F."/>
            <person name="Wang X."/>
            <person name="Yang P."/>
            <person name="Bao Y."/>
            <person name="Zhao W."/>
            <person name="Wang W."/>
            <person name="Lu H."/>
            <person name="Wang Q."/>
            <person name="Cui N."/>
            <person name="Li J."/>
            <person name="Chen X."/>
            <person name="Luo L."/>
            <person name="Yu J."/>
            <person name="Kang L."/>
            <person name="Cui F."/>
        </authorList>
    </citation>
    <scope>NUCLEOTIDE SEQUENCE [LARGE SCALE GENOMIC DNA]</scope>
    <source>
        <strain evidence="9">Lst14</strain>
    </source>
</reference>
<keyword evidence="1" id="KW-0479">Metal-binding</keyword>
<evidence type="ECO:0000256" key="5">
    <source>
        <dbReference type="PROSITE-ProRule" id="PRU00042"/>
    </source>
</evidence>
<dbReference type="Proteomes" id="UP000291343">
    <property type="component" value="Unassembled WGS sequence"/>
</dbReference>
<protein>
    <recommendedName>
        <fullName evidence="8">C2H2-type domain-containing protein</fullName>
    </recommendedName>
</protein>
<keyword evidence="7" id="KW-0812">Transmembrane</keyword>
<dbReference type="GO" id="GO:0000981">
    <property type="term" value="F:DNA-binding transcription factor activity, RNA polymerase II-specific"/>
    <property type="evidence" value="ECO:0007669"/>
    <property type="project" value="TreeGrafter"/>
</dbReference>
<proteinExistence type="predicted"/>
<name>A0A482XCF7_LAOST</name>
<dbReference type="GO" id="GO:0000977">
    <property type="term" value="F:RNA polymerase II transcription regulatory region sequence-specific DNA binding"/>
    <property type="evidence" value="ECO:0007669"/>
    <property type="project" value="TreeGrafter"/>
</dbReference>
<evidence type="ECO:0000256" key="3">
    <source>
        <dbReference type="ARBA" id="ARBA00022771"/>
    </source>
</evidence>
<keyword evidence="3 5" id="KW-0863">Zinc-finger</keyword>
<feature type="compositionally biased region" description="Low complexity" evidence="6">
    <location>
        <begin position="227"/>
        <end position="244"/>
    </location>
</feature>
<evidence type="ECO:0000256" key="2">
    <source>
        <dbReference type="ARBA" id="ARBA00022737"/>
    </source>
</evidence>
<dbReference type="SMR" id="A0A482XCF7"/>
<evidence type="ECO:0000313" key="9">
    <source>
        <dbReference type="EMBL" id="RZF43158.1"/>
    </source>
</evidence>
<dbReference type="FunFam" id="3.30.160.60:FF:000925">
    <property type="entry name" value="Zinc finger protein 668"/>
    <property type="match status" value="1"/>
</dbReference>
<comment type="caution">
    <text evidence="9">The sequence shown here is derived from an EMBL/GenBank/DDBJ whole genome shotgun (WGS) entry which is preliminary data.</text>
</comment>
<dbReference type="GO" id="GO:0005634">
    <property type="term" value="C:nucleus"/>
    <property type="evidence" value="ECO:0007669"/>
    <property type="project" value="TreeGrafter"/>
</dbReference>
<keyword evidence="4" id="KW-0862">Zinc</keyword>
<dbReference type="PROSITE" id="PS00028">
    <property type="entry name" value="ZINC_FINGER_C2H2_1"/>
    <property type="match status" value="3"/>
</dbReference>
<dbReference type="PANTHER" id="PTHR24409">
    <property type="entry name" value="ZINC FINGER PROTEIN 142"/>
    <property type="match status" value="1"/>
</dbReference>
<dbReference type="InterPro" id="IPR013087">
    <property type="entry name" value="Znf_C2H2_type"/>
</dbReference>
<evidence type="ECO:0000313" key="10">
    <source>
        <dbReference type="Proteomes" id="UP000291343"/>
    </source>
</evidence>
<evidence type="ECO:0000256" key="4">
    <source>
        <dbReference type="ARBA" id="ARBA00022833"/>
    </source>
</evidence>
<dbReference type="SMART" id="SM00355">
    <property type="entry name" value="ZnF_C2H2"/>
    <property type="match status" value="4"/>
</dbReference>
<dbReference type="Gene3D" id="3.30.160.60">
    <property type="entry name" value="Classic Zinc Finger"/>
    <property type="match status" value="3"/>
</dbReference>
<dbReference type="AlphaFoldDB" id="A0A482XCF7"/>
<keyword evidence="7" id="KW-1133">Transmembrane helix</keyword>
<dbReference type="InterPro" id="IPR036236">
    <property type="entry name" value="Znf_C2H2_sf"/>
</dbReference>
<dbReference type="InParanoid" id="A0A482XCF7"/>
<feature type="domain" description="C2H2-type" evidence="8">
    <location>
        <begin position="104"/>
        <end position="128"/>
    </location>
</feature>
<feature type="domain" description="C2H2-type" evidence="8">
    <location>
        <begin position="195"/>
        <end position="218"/>
    </location>
</feature>
<evidence type="ECO:0000256" key="7">
    <source>
        <dbReference type="SAM" id="Phobius"/>
    </source>
</evidence>
<feature type="transmembrane region" description="Helical" evidence="7">
    <location>
        <begin position="6"/>
        <end position="27"/>
    </location>
</feature>
<evidence type="ECO:0000256" key="1">
    <source>
        <dbReference type="ARBA" id="ARBA00022723"/>
    </source>
</evidence>
<evidence type="ECO:0000256" key="6">
    <source>
        <dbReference type="SAM" id="MobiDB-lite"/>
    </source>
</evidence>
<dbReference type="PANTHER" id="PTHR24409:SF295">
    <property type="entry name" value="AZ2-RELATED"/>
    <property type="match status" value="1"/>
</dbReference>
<dbReference type="Pfam" id="PF00096">
    <property type="entry name" value="zf-C2H2"/>
    <property type="match status" value="3"/>
</dbReference>
<sequence>MTVLARASVVSAAIAIIFFVLLMLWRWRHSRGKRRMSPIKVAATSSRRRCTWMCKTKTENTEYSLRWKCIYKENCEWMENMDRTPSKCTPAKFSSIYFRSAEKHACHICHRQFLWKSNLATHAARHLGGGGKRFACAVCGKAFGWRSNLNKHMETHAAATSQPPRRHECVECHKRFASKSGLTVHMAKHYDEGRFVCSVCNKSFTWKANYNVHMAAKHPEVDRSAYHSSSSSSASSDHVLSSSLNHHHHHQQQQHQLIEHKTFTDLDSPANREANREADQMQQPPRATCELAYPPPPPPYPTTTTSEAAMNLSAHHHQMAAAAYHGMNALAS</sequence>
<dbReference type="GO" id="GO:0008270">
    <property type="term" value="F:zinc ion binding"/>
    <property type="evidence" value="ECO:0007669"/>
    <property type="project" value="UniProtKB-KW"/>
</dbReference>
<gene>
    <name evidence="9" type="ORF">LSTR_LSTR012778</name>
</gene>
<feature type="domain" description="C2H2-type" evidence="8">
    <location>
        <begin position="134"/>
        <end position="161"/>
    </location>
</feature>
<keyword evidence="10" id="KW-1185">Reference proteome</keyword>
<dbReference type="STRING" id="195883.A0A482XCF7"/>
<dbReference type="EMBL" id="QKKF02013074">
    <property type="protein sequence ID" value="RZF43158.1"/>
    <property type="molecule type" value="Genomic_DNA"/>
</dbReference>
<feature type="domain" description="C2H2-type" evidence="8">
    <location>
        <begin position="167"/>
        <end position="194"/>
    </location>
</feature>
<keyword evidence="2" id="KW-0677">Repeat</keyword>
<dbReference type="OrthoDB" id="8685330at2759"/>
<feature type="region of interest" description="Disordered" evidence="6">
    <location>
        <begin position="223"/>
        <end position="257"/>
    </location>
</feature>
<dbReference type="PROSITE" id="PS50157">
    <property type="entry name" value="ZINC_FINGER_C2H2_2"/>
    <property type="match status" value="4"/>
</dbReference>